<evidence type="ECO:0000313" key="1">
    <source>
        <dbReference type="EMBL" id="OGZ20331.1"/>
    </source>
</evidence>
<comment type="caution">
    <text evidence="1">The sequence shown here is derived from an EMBL/GenBank/DDBJ whole genome shotgun (WGS) entry which is preliminary data.</text>
</comment>
<gene>
    <name evidence="1" type="ORF">A2626_00570</name>
</gene>
<proteinExistence type="predicted"/>
<dbReference type="Proteomes" id="UP000177360">
    <property type="component" value="Unassembled WGS sequence"/>
</dbReference>
<dbReference type="EMBL" id="MHLZ01000003">
    <property type="protein sequence ID" value="OGZ20331.1"/>
    <property type="molecule type" value="Genomic_DNA"/>
</dbReference>
<accession>A0A1G2E4Z2</accession>
<name>A0A1G2E4Z2_9BACT</name>
<organism evidence="1 2">
    <name type="scientific">Candidatus Nealsonbacteria bacterium RIFCSPHIGHO2_01_FULL_38_55</name>
    <dbReference type="NCBI Taxonomy" id="1801664"/>
    <lineage>
        <taxon>Bacteria</taxon>
        <taxon>Candidatus Nealsoniibacteriota</taxon>
    </lineage>
</organism>
<evidence type="ECO:0000313" key="2">
    <source>
        <dbReference type="Proteomes" id="UP000177360"/>
    </source>
</evidence>
<dbReference type="AlphaFoldDB" id="A0A1G2E4Z2"/>
<protein>
    <submittedName>
        <fullName evidence="1">Uncharacterized protein</fullName>
    </submittedName>
</protein>
<reference evidence="1 2" key="1">
    <citation type="journal article" date="2016" name="Nat. Commun.">
        <title>Thousands of microbial genomes shed light on interconnected biogeochemical processes in an aquifer system.</title>
        <authorList>
            <person name="Anantharaman K."/>
            <person name="Brown C.T."/>
            <person name="Hug L.A."/>
            <person name="Sharon I."/>
            <person name="Castelle C.J."/>
            <person name="Probst A.J."/>
            <person name="Thomas B.C."/>
            <person name="Singh A."/>
            <person name="Wilkins M.J."/>
            <person name="Karaoz U."/>
            <person name="Brodie E.L."/>
            <person name="Williams K.H."/>
            <person name="Hubbard S.S."/>
            <person name="Banfield J.F."/>
        </authorList>
    </citation>
    <scope>NUCLEOTIDE SEQUENCE [LARGE SCALE GENOMIC DNA]</scope>
</reference>
<sequence>MHKEILTKEQIELLPLIKLFSDDFGLVGGTAIALHMGHRRSIDFDLFTYRDFDNLIIRRKIKKNNIRIDNVIVDKLDEFTSIVKGVKLTFFHFPYKISYPEKLGYMLKFSDLLTLAAMKAFSLGRRAKWKDYVDLYFIMKDYYKIGEIVKKAEHIFSVEFNEKIFRTQLAYFEGVNYTEKVICMSGFEIDDEIIKKKLIEFSLS</sequence>